<dbReference type="PROSITE" id="PS00989">
    <property type="entry name" value="CLAT_ADAPTOR_S"/>
    <property type="match status" value="1"/>
</dbReference>
<evidence type="ECO:0000256" key="6">
    <source>
        <dbReference type="ARBA" id="ARBA00022833"/>
    </source>
</evidence>
<evidence type="ECO:0000256" key="2">
    <source>
        <dbReference type="ARBA" id="ARBA00006972"/>
    </source>
</evidence>
<dbReference type="GO" id="GO:0015031">
    <property type="term" value="P:protein transport"/>
    <property type="evidence" value="ECO:0007669"/>
    <property type="project" value="UniProtKB-KW"/>
</dbReference>
<dbReference type="Proteomes" id="UP001633002">
    <property type="component" value="Unassembled WGS sequence"/>
</dbReference>
<dbReference type="EMBL" id="JBJQOH010000001">
    <property type="protein sequence ID" value="KAL3701892.1"/>
    <property type="molecule type" value="Genomic_DNA"/>
</dbReference>
<dbReference type="SUPFAM" id="SSF64356">
    <property type="entry name" value="SNARE-like"/>
    <property type="match status" value="1"/>
</dbReference>
<evidence type="ECO:0000256" key="4">
    <source>
        <dbReference type="ARBA" id="ARBA00022723"/>
    </source>
</evidence>
<keyword evidence="13" id="KW-1185">Reference proteome</keyword>
<keyword evidence="4" id="KW-0479">Metal-binding</keyword>
<evidence type="ECO:0000256" key="8">
    <source>
        <dbReference type="ARBA" id="ARBA00023136"/>
    </source>
</evidence>
<dbReference type="PANTHER" id="PTHR16509">
    <property type="match status" value="1"/>
</dbReference>
<dbReference type="Gene3D" id="3.60.21.10">
    <property type="match status" value="1"/>
</dbReference>
<feature type="coiled-coil region" evidence="9">
    <location>
        <begin position="13"/>
        <end position="61"/>
    </location>
</feature>
<dbReference type="InterPro" id="IPR022775">
    <property type="entry name" value="AP_mu_sigma_su"/>
</dbReference>
<reference evidence="12 13" key="1">
    <citation type="submission" date="2024-09" db="EMBL/GenBank/DDBJ databases">
        <title>Chromosome-scale assembly of Riccia sorocarpa.</title>
        <authorList>
            <person name="Paukszto L."/>
        </authorList>
    </citation>
    <scope>NUCLEOTIDE SEQUENCE [LARGE SCALE GENOMIC DNA]</scope>
    <source>
        <strain evidence="12">LP-2024</strain>
        <tissue evidence="12">Aerial parts of the thallus</tissue>
    </source>
</reference>
<dbReference type="Gene3D" id="3.30.450.60">
    <property type="match status" value="2"/>
</dbReference>
<dbReference type="PANTHER" id="PTHR16509:SF1">
    <property type="entry name" value="MANGANESE-DEPENDENT ADP-RIBOSE_CDP-ALCOHOL DIPHOSPHATASE"/>
    <property type="match status" value="1"/>
</dbReference>
<evidence type="ECO:0000256" key="7">
    <source>
        <dbReference type="ARBA" id="ARBA00022927"/>
    </source>
</evidence>
<dbReference type="GO" id="GO:0016787">
    <property type="term" value="F:hydrolase activity"/>
    <property type="evidence" value="ECO:0007669"/>
    <property type="project" value="UniProtKB-KW"/>
</dbReference>
<dbReference type="AlphaFoldDB" id="A0ABD3II87"/>
<evidence type="ECO:0000313" key="13">
    <source>
        <dbReference type="Proteomes" id="UP001633002"/>
    </source>
</evidence>
<evidence type="ECO:0000256" key="1">
    <source>
        <dbReference type="ARBA" id="ARBA00004308"/>
    </source>
</evidence>
<comment type="caution">
    <text evidence="12">The sequence shown here is derived from an EMBL/GenBank/DDBJ whole genome shotgun (WGS) entry which is preliminary data.</text>
</comment>
<sequence length="783" mass="87744">MASNKGGAFAVELLALEEQYMQVEKETHKLEKEIENSRKRKLRLDAEVRFLREKLRSFKKNGDVDRNFGVARPAVSGNLSDETDDEQDSRMDSPASAPAMSPNTRAMYLAGHFHEVNVTLANIRTLENGSYRASPIRIQSSAEYESDSSLQDRIQVFLGCVLVDNRAFVSWGLWREKTPEARPNSTEMINAVLVMNTQGKPRITKFYEPLKAVEKQQDIIRTVYSVLSCRGENFCSFVEADDIFGPSTKIVYKHFATLYFVFVIDQAESELAILDLIQVFVETLDRNFKNVCELDIIYNFNKREMAGLIAEQQFHPTHMRTTPVSLARETTGAEKSPVVSSMNNKGKGQENLVSEETNISEGAELEEVGAQLGRIELSVARSPSISRSRAEYTAANSPILFSFGVITDVQYADIPDGFSYGGTPRFYRHAVEVQRRAVNHWNNHGKLSFAVHFGDLVDGKCPKEESAGAVSRILEIFNSFQGGPVYQMIGNHCLYNLPRPELNRVFKIPPSVDGRSYYEFSPYAGFRFVVLDGYDISVLGWHHDHPHVQLALHMLNSVNPNVDKNSPLGLDGLMARFVMFNGGVGREQLMWLDRVLLKATSLNEKVVICSHLPLHPDCAPPTCLCWNFDEVLAVLHSYNCVVACFSGHAHSGGYCQDVHSVHHVVLEAALECPPGTNAFGHVAVFPDRLSLRGVHTILDEIIMGGQVVETNSAEIMKAIQEINTLEKASEPVPTIVKNTFRRPECDCRVFQGLQVNMGYRYRREECSLACNNYHFGIIEAAAE</sequence>
<evidence type="ECO:0000256" key="9">
    <source>
        <dbReference type="SAM" id="Coils"/>
    </source>
</evidence>
<evidence type="ECO:0000256" key="3">
    <source>
        <dbReference type="ARBA" id="ARBA00022448"/>
    </source>
</evidence>
<evidence type="ECO:0000259" key="11">
    <source>
        <dbReference type="Pfam" id="PF01217"/>
    </source>
</evidence>
<comment type="similarity">
    <text evidence="2">Belongs to the adaptor complexes small subunit family.</text>
</comment>
<feature type="region of interest" description="Disordered" evidence="10">
    <location>
        <begin position="69"/>
        <end position="101"/>
    </location>
</feature>
<gene>
    <name evidence="12" type="ORF">R1sor_019914</name>
</gene>
<evidence type="ECO:0000256" key="5">
    <source>
        <dbReference type="ARBA" id="ARBA00022801"/>
    </source>
</evidence>
<evidence type="ECO:0000256" key="10">
    <source>
        <dbReference type="SAM" id="MobiDB-lite"/>
    </source>
</evidence>
<keyword evidence="7" id="KW-0653">Protein transport</keyword>
<feature type="domain" description="AP complex mu/sigma subunit" evidence="11">
    <location>
        <begin position="188"/>
        <end position="304"/>
    </location>
</feature>
<dbReference type="GO" id="GO:0046872">
    <property type="term" value="F:metal ion binding"/>
    <property type="evidence" value="ECO:0007669"/>
    <property type="project" value="UniProtKB-KW"/>
</dbReference>
<accession>A0ABD3II87</accession>
<dbReference type="CDD" id="cd07396">
    <property type="entry name" value="MPP_Nbla03831"/>
    <property type="match status" value="1"/>
</dbReference>
<dbReference type="InterPro" id="IPR029052">
    <property type="entry name" value="Metallo-depent_PP-like"/>
</dbReference>
<organism evidence="12 13">
    <name type="scientific">Riccia sorocarpa</name>
    <dbReference type="NCBI Taxonomy" id="122646"/>
    <lineage>
        <taxon>Eukaryota</taxon>
        <taxon>Viridiplantae</taxon>
        <taxon>Streptophyta</taxon>
        <taxon>Embryophyta</taxon>
        <taxon>Marchantiophyta</taxon>
        <taxon>Marchantiopsida</taxon>
        <taxon>Marchantiidae</taxon>
        <taxon>Marchantiales</taxon>
        <taxon>Ricciaceae</taxon>
        <taxon>Riccia</taxon>
    </lineage>
</organism>
<dbReference type="InterPro" id="IPR011012">
    <property type="entry name" value="Longin-like_dom_sf"/>
</dbReference>
<name>A0ABD3II87_9MARC</name>
<keyword evidence="5" id="KW-0378">Hydrolase</keyword>
<keyword evidence="9" id="KW-0175">Coiled coil</keyword>
<keyword evidence="3" id="KW-0813">Transport</keyword>
<comment type="subcellular location">
    <subcellularLocation>
        <location evidence="1">Endomembrane system</location>
    </subcellularLocation>
</comment>
<dbReference type="GO" id="GO:0012505">
    <property type="term" value="C:endomembrane system"/>
    <property type="evidence" value="ECO:0007669"/>
    <property type="project" value="UniProtKB-SubCell"/>
</dbReference>
<dbReference type="InterPro" id="IPR041869">
    <property type="entry name" value="MPP_ADPRM"/>
</dbReference>
<proteinExistence type="inferred from homology"/>
<evidence type="ECO:0000313" key="12">
    <source>
        <dbReference type="EMBL" id="KAL3701892.1"/>
    </source>
</evidence>
<keyword evidence="8" id="KW-0472">Membrane</keyword>
<protein>
    <recommendedName>
        <fullName evidence="11">AP complex mu/sigma subunit domain-containing protein</fullName>
    </recommendedName>
</protein>
<dbReference type="Pfam" id="PF01217">
    <property type="entry name" value="Clat_adaptor_s"/>
    <property type="match status" value="1"/>
</dbReference>
<dbReference type="SUPFAM" id="SSF56300">
    <property type="entry name" value="Metallo-dependent phosphatases"/>
    <property type="match status" value="1"/>
</dbReference>
<dbReference type="InterPro" id="IPR000804">
    <property type="entry name" value="Clathrin_sm-chain_CS"/>
</dbReference>
<keyword evidence="6" id="KW-0862">Zinc</keyword>